<dbReference type="InterPro" id="IPR000297">
    <property type="entry name" value="PPIase_PpiC"/>
</dbReference>
<dbReference type="InterPro" id="IPR050245">
    <property type="entry name" value="PrsA_foldase"/>
</dbReference>
<dbReference type="EMBL" id="DSUJ01000002">
    <property type="protein sequence ID" value="HFI90161.1"/>
    <property type="molecule type" value="Genomic_DNA"/>
</dbReference>
<proteinExistence type="predicted"/>
<feature type="domain" description="PpiC" evidence="3">
    <location>
        <begin position="232"/>
        <end position="334"/>
    </location>
</feature>
<feature type="chain" id="PRO_5030533089" description="PpiC domain-containing protein" evidence="2">
    <location>
        <begin position="26"/>
        <end position="660"/>
    </location>
</feature>
<evidence type="ECO:0000256" key="2">
    <source>
        <dbReference type="SAM" id="SignalP"/>
    </source>
</evidence>
<accession>A0A7V2ZHP5</accession>
<dbReference type="SUPFAM" id="SSF54534">
    <property type="entry name" value="FKBP-like"/>
    <property type="match status" value="3"/>
</dbReference>
<protein>
    <recommendedName>
        <fullName evidence="3">PpiC domain-containing protein</fullName>
    </recommendedName>
</protein>
<evidence type="ECO:0000256" key="1">
    <source>
        <dbReference type="PROSITE-ProRule" id="PRU00278"/>
    </source>
</evidence>
<feature type="signal peptide" evidence="2">
    <location>
        <begin position="1"/>
        <end position="25"/>
    </location>
</feature>
<dbReference type="Gene3D" id="3.10.50.40">
    <property type="match status" value="3"/>
</dbReference>
<feature type="domain" description="PpiC" evidence="3">
    <location>
        <begin position="126"/>
        <end position="227"/>
    </location>
</feature>
<evidence type="ECO:0000259" key="3">
    <source>
        <dbReference type="PROSITE" id="PS50198"/>
    </source>
</evidence>
<dbReference type="GO" id="GO:0003755">
    <property type="term" value="F:peptidyl-prolyl cis-trans isomerase activity"/>
    <property type="evidence" value="ECO:0007669"/>
    <property type="project" value="UniProtKB-KW"/>
</dbReference>
<sequence>MIKWLKLSSFLVLTLFIVSCSTKHSDIVIGKFNDDKITMAEFEKAYSKNAGSYERASKDSLSNYKNFAELYMNFRMKLKNAYDRGYDKDKALLDELNDYKKKVGSTYIQEKYLVEPNLQEMYERRKTEVRASHLMIRPEQSGGDEAARQIAQALLDSIKSGLKTFEELVAVHSQDQFSKNKGGDIFYFTAGQLPYEFEDACYKTPKDSIYPEVVRTKFGYHIIKVTDRKPRIPRIHAAHILVSFANQEGKIDSAAARARIDSVMAKLKAGEDFAELAKEYSDDTGTKDKGGDLGFFERRMMVQQFDEAAFNLLPGQISDVVETQFGYHIIKLLERGEIPTFEQDKDNLKNILKRLRYQDLYNDYVNKLKKEFNFTLNENVFDKIVEHSDSILIGADYPHLDLVGDEVVYSYANVKKAFSPFYDRMKKDTEFTGKKFDKNLLNKAVTKYSNEELIEFKAMGLDTVDTQFAELMEDYKNGIFIFKLQEDEVWNKVQIDSVKLMEFYEKTKENYKWPDRVAFTEIWVRSDSVAKHYYNLLKDGKADFDSLAKNTERFGMKEKGGKYELTPINNSELSRKANELKNIGDITEVFSQANGYCILRLDARDSSRIKTFEEARAEVTGAFQEAESKRLENEYIASLKKKYQPVIFYDELSKAFKAEN</sequence>
<dbReference type="PANTHER" id="PTHR47245">
    <property type="entry name" value="PEPTIDYLPROLYL ISOMERASE"/>
    <property type="match status" value="1"/>
</dbReference>
<dbReference type="InterPro" id="IPR023058">
    <property type="entry name" value="PPIase_PpiC_CS"/>
</dbReference>
<dbReference type="PANTHER" id="PTHR47245:SF2">
    <property type="entry name" value="PEPTIDYL-PROLYL CIS-TRANS ISOMERASE HP_0175-RELATED"/>
    <property type="match status" value="1"/>
</dbReference>
<dbReference type="Pfam" id="PF13145">
    <property type="entry name" value="Rotamase_2"/>
    <property type="match status" value="1"/>
</dbReference>
<keyword evidence="2" id="KW-0732">Signal</keyword>
<dbReference type="PROSITE" id="PS01096">
    <property type="entry name" value="PPIC_PPIASE_1"/>
    <property type="match status" value="1"/>
</dbReference>
<dbReference type="AlphaFoldDB" id="A0A7V2ZHP5"/>
<comment type="caution">
    <text evidence="4">The sequence shown here is derived from an EMBL/GenBank/DDBJ whole genome shotgun (WGS) entry which is preliminary data.</text>
</comment>
<dbReference type="InterPro" id="IPR046357">
    <property type="entry name" value="PPIase_dom_sf"/>
</dbReference>
<dbReference type="PROSITE" id="PS51257">
    <property type="entry name" value="PROKAR_LIPOPROTEIN"/>
    <property type="match status" value="1"/>
</dbReference>
<dbReference type="PROSITE" id="PS50198">
    <property type="entry name" value="PPIC_PPIASE_2"/>
    <property type="match status" value="2"/>
</dbReference>
<dbReference type="Pfam" id="PF13616">
    <property type="entry name" value="Rotamase_3"/>
    <property type="match status" value="2"/>
</dbReference>
<organism evidence="4">
    <name type="scientific">Ignavibacterium album</name>
    <dbReference type="NCBI Taxonomy" id="591197"/>
    <lineage>
        <taxon>Bacteria</taxon>
        <taxon>Pseudomonadati</taxon>
        <taxon>Ignavibacteriota</taxon>
        <taxon>Ignavibacteria</taxon>
        <taxon>Ignavibacteriales</taxon>
        <taxon>Ignavibacteriaceae</taxon>
        <taxon>Ignavibacterium</taxon>
    </lineage>
</organism>
<gene>
    <name evidence="4" type="ORF">ENS31_01375</name>
</gene>
<keyword evidence="1" id="KW-0413">Isomerase</keyword>
<evidence type="ECO:0000313" key="4">
    <source>
        <dbReference type="EMBL" id="HFI90161.1"/>
    </source>
</evidence>
<reference evidence="4" key="1">
    <citation type="journal article" date="2020" name="mSystems">
        <title>Genome- and Community-Level Interaction Insights into Carbon Utilization and Element Cycling Functions of Hydrothermarchaeota in Hydrothermal Sediment.</title>
        <authorList>
            <person name="Zhou Z."/>
            <person name="Liu Y."/>
            <person name="Xu W."/>
            <person name="Pan J."/>
            <person name="Luo Z.H."/>
            <person name="Li M."/>
        </authorList>
    </citation>
    <scope>NUCLEOTIDE SEQUENCE [LARGE SCALE GENOMIC DNA]</scope>
    <source>
        <strain evidence="4">SpSt-479</strain>
    </source>
</reference>
<keyword evidence="1" id="KW-0697">Rotamase</keyword>
<name>A0A7V2ZHP5_9BACT</name>